<dbReference type="RefSeq" id="WP_157883424.1">
    <property type="nucleotide sequence ID" value="NZ_JBBWYZ010000012.1"/>
</dbReference>
<feature type="region of interest" description="Disordered" evidence="1">
    <location>
        <begin position="26"/>
        <end position="55"/>
    </location>
</feature>
<evidence type="ECO:0000313" key="3">
    <source>
        <dbReference type="Proteomes" id="UP001387447"/>
    </source>
</evidence>
<organism evidence="2 3">
    <name type="scientific">Limnospira fusiformis PMC 851.14</name>
    <dbReference type="NCBI Taxonomy" id="2219512"/>
    <lineage>
        <taxon>Bacteria</taxon>
        <taxon>Bacillati</taxon>
        <taxon>Cyanobacteriota</taxon>
        <taxon>Cyanophyceae</taxon>
        <taxon>Oscillatoriophycideae</taxon>
        <taxon>Oscillatoriales</taxon>
        <taxon>Sirenicapillariaceae</taxon>
        <taxon>Limnospira</taxon>
    </lineage>
</organism>
<reference evidence="2 3" key="1">
    <citation type="journal article" date="2024" name="Front. Microbiol.">
        <title>Transcriptomic insights into the dominance of two phototrophs throughout the water column of a tropical hypersaline-alkaline crater lake (Dziani Dzaha, Mayotte).</title>
        <authorList>
            <person name="Duperron S."/>
            <person name="Halary S."/>
            <person name="Bouly J.-P."/>
            <person name="Roussel T."/>
            <person name="Hugoni M."/>
            <person name="Bruto M."/>
            <person name="Oger P."/>
            <person name="Duval C."/>
            <person name="Woo A."/>
            <person name="Jezequiel D."/>
            <person name="Ader M."/>
            <person name="Leboulanger C."/>
            <person name="Agogue H."/>
            <person name="Grossi V."/>
            <person name="Trousselier M."/>
            <person name="Bernard C."/>
        </authorList>
    </citation>
    <scope>NUCLEOTIDE SEQUENCE [LARGE SCALE GENOMIC DNA]</scope>
    <source>
        <strain evidence="2 3">PMC 851.14</strain>
    </source>
</reference>
<dbReference type="EMBL" id="JBBWYZ010000012">
    <property type="protein sequence ID" value="MEK9513073.1"/>
    <property type="molecule type" value="Genomic_DNA"/>
</dbReference>
<gene>
    <name evidence="2" type="ORF">AAEJ74_15725</name>
</gene>
<dbReference type="Proteomes" id="UP001387447">
    <property type="component" value="Unassembled WGS sequence"/>
</dbReference>
<proteinExistence type="predicted"/>
<name>A0ABU9EP46_LIMFS</name>
<evidence type="ECO:0000256" key="1">
    <source>
        <dbReference type="SAM" id="MobiDB-lite"/>
    </source>
</evidence>
<keyword evidence="3" id="KW-1185">Reference proteome</keyword>
<evidence type="ECO:0000313" key="2">
    <source>
        <dbReference type="EMBL" id="MEK9513073.1"/>
    </source>
</evidence>
<protein>
    <submittedName>
        <fullName evidence="2">Uncharacterized protein</fullName>
    </submittedName>
</protein>
<comment type="caution">
    <text evidence="2">The sequence shown here is derived from an EMBL/GenBank/DDBJ whole genome shotgun (WGS) entry which is preliminary data.</text>
</comment>
<sequence length="55" mass="6182">MVRARSMASSSVLQIPLARIRSPFHPVRSLHLPPHPNRVKQPRFSTPQRFPGKGG</sequence>
<accession>A0ABU9EP46</accession>